<organism evidence="3 4">
    <name type="scientific">Algoriphagus aquaeductus</name>
    <dbReference type="NCBI Taxonomy" id="475299"/>
    <lineage>
        <taxon>Bacteria</taxon>
        <taxon>Pseudomonadati</taxon>
        <taxon>Bacteroidota</taxon>
        <taxon>Cytophagia</taxon>
        <taxon>Cytophagales</taxon>
        <taxon>Cyclobacteriaceae</taxon>
        <taxon>Algoriphagus</taxon>
    </lineage>
</organism>
<reference evidence="3 4" key="1">
    <citation type="submission" date="2018-06" db="EMBL/GenBank/DDBJ databases">
        <title>Genomic Encyclopedia of Archaeal and Bacterial Type Strains, Phase II (KMG-II): from individual species to whole genera.</title>
        <authorList>
            <person name="Goeker M."/>
        </authorList>
    </citation>
    <scope>NUCLEOTIDE SEQUENCE [LARGE SCALE GENOMIC DNA]</scope>
    <source>
        <strain evidence="3 4">T4</strain>
    </source>
</reference>
<evidence type="ECO:0000313" key="3">
    <source>
        <dbReference type="EMBL" id="PZV80924.1"/>
    </source>
</evidence>
<accession>A0A326RPF2</accession>
<sequence length="116" mass="12769">MVKFSGFPFKKTSLLCVAIGGLTLFSADVLAQEENSPRVTDKPVIEDQPSVNEATSPFLNTAGKTTNVKPTNGINTVKRDLPAGGMMQEKELRKNESPSTLSFNIFLYIVDRFKQD</sequence>
<dbReference type="EMBL" id="QKTX01000011">
    <property type="protein sequence ID" value="PZV80924.1"/>
    <property type="molecule type" value="Genomic_DNA"/>
</dbReference>
<feature type="chain" id="PRO_5016426592" evidence="2">
    <location>
        <begin position="32"/>
        <end position="116"/>
    </location>
</feature>
<keyword evidence="4" id="KW-1185">Reference proteome</keyword>
<keyword evidence="2" id="KW-0732">Signal</keyword>
<dbReference type="AlphaFoldDB" id="A0A326RPF2"/>
<feature type="region of interest" description="Disordered" evidence="1">
    <location>
        <begin position="53"/>
        <end position="80"/>
    </location>
</feature>
<feature type="compositionally biased region" description="Polar residues" evidence="1">
    <location>
        <begin position="53"/>
        <end position="75"/>
    </location>
</feature>
<evidence type="ECO:0000256" key="2">
    <source>
        <dbReference type="SAM" id="SignalP"/>
    </source>
</evidence>
<name>A0A326RPF2_9BACT</name>
<dbReference type="OrthoDB" id="839483at2"/>
<feature type="signal peptide" evidence="2">
    <location>
        <begin position="1"/>
        <end position="31"/>
    </location>
</feature>
<evidence type="ECO:0000256" key="1">
    <source>
        <dbReference type="SAM" id="MobiDB-lite"/>
    </source>
</evidence>
<dbReference type="RefSeq" id="WP_111393710.1">
    <property type="nucleotide sequence ID" value="NZ_JBJINY010000026.1"/>
</dbReference>
<evidence type="ECO:0000313" key="4">
    <source>
        <dbReference type="Proteomes" id="UP000248917"/>
    </source>
</evidence>
<comment type="caution">
    <text evidence="3">The sequence shown here is derived from an EMBL/GenBank/DDBJ whole genome shotgun (WGS) entry which is preliminary data.</text>
</comment>
<gene>
    <name evidence="3" type="ORF">CLV31_11190</name>
</gene>
<protein>
    <submittedName>
        <fullName evidence="3">Uncharacterized protein</fullName>
    </submittedName>
</protein>
<dbReference type="Proteomes" id="UP000248917">
    <property type="component" value="Unassembled WGS sequence"/>
</dbReference>
<proteinExistence type="predicted"/>